<name>A0A2N7CHA9_VIBSP</name>
<comment type="caution">
    <text evidence="1">The sequence shown here is derived from an EMBL/GenBank/DDBJ whole genome shotgun (WGS) entry which is preliminary data.</text>
</comment>
<sequence length="124" mass="14307">MKQLREVVFESLVKNLGVAPTLLSRVEGNEPIVIELAGGEEIYVSFHEKKLHTYIEMPFRDPRVVSFKAAKFIEALANDEELFMNVQKDKVIVYAELGEDMTHLERKLSDKFNTFNKLAHQLKI</sequence>
<dbReference type="Proteomes" id="UP000235405">
    <property type="component" value="Unassembled WGS sequence"/>
</dbReference>
<reference evidence="2" key="1">
    <citation type="submission" date="2016-07" db="EMBL/GenBank/DDBJ databases">
        <title>Nontailed viruses are major unrecognized killers of bacteria in the ocean.</title>
        <authorList>
            <person name="Kauffman K."/>
            <person name="Hussain F."/>
            <person name="Yang J."/>
            <person name="Arevalo P."/>
            <person name="Brown J."/>
            <person name="Cutler M."/>
            <person name="Kelly L."/>
            <person name="Polz M.F."/>
        </authorList>
    </citation>
    <scope>NUCLEOTIDE SEQUENCE [LARGE SCALE GENOMIC DNA]</scope>
    <source>
        <strain evidence="2">10N.286.54.F3</strain>
    </source>
</reference>
<dbReference type="Gene3D" id="3.30.1460.10">
    <property type="match status" value="1"/>
</dbReference>
<evidence type="ECO:0000313" key="1">
    <source>
        <dbReference type="EMBL" id="PMF25582.1"/>
    </source>
</evidence>
<gene>
    <name evidence="1" type="ORF">BCV19_00590</name>
</gene>
<proteinExistence type="predicted"/>
<protein>
    <submittedName>
        <fullName evidence="1">Uncharacterized protein</fullName>
    </submittedName>
</protein>
<organism evidence="1 2">
    <name type="scientific">Vibrio splendidus</name>
    <dbReference type="NCBI Taxonomy" id="29497"/>
    <lineage>
        <taxon>Bacteria</taxon>
        <taxon>Pseudomonadati</taxon>
        <taxon>Pseudomonadota</taxon>
        <taxon>Gammaproteobacteria</taxon>
        <taxon>Vibrionales</taxon>
        <taxon>Vibrionaceae</taxon>
        <taxon>Vibrio</taxon>
    </lineage>
</organism>
<dbReference type="RefSeq" id="WP_102482098.1">
    <property type="nucleotide sequence ID" value="NZ_MCSW01000113.1"/>
</dbReference>
<dbReference type="AlphaFoldDB" id="A0A2N7CHA9"/>
<dbReference type="EMBL" id="MCSW01000113">
    <property type="protein sequence ID" value="PMF25582.1"/>
    <property type="molecule type" value="Genomic_DNA"/>
</dbReference>
<accession>A0A2N7CHA9</accession>
<evidence type="ECO:0000313" key="2">
    <source>
        <dbReference type="Proteomes" id="UP000235405"/>
    </source>
</evidence>